<keyword evidence="3" id="KW-1185">Reference proteome</keyword>
<sequence length="392" mass="41254">MLLRHHGGPSVAAENGAAARVLQLLPEELDAAAANRALSVARALKGAGGEMVIAGGPPRLEIDTRRAGIDHRPYASTRASLFHLSATQALLDTVDQRRLQLVHVHGSAGGLAAKAFAEAANLPLVMTCETLPQAAGLLRRRAARKHISGRPVIVRSAYAAECLRRDFSVPEAAIRVIPPGIDLEAFDESRVGTARKLALLESWGLHDDPRPLILLPVASADPSWLATVLAAAAAPDAPDAVWMLLGAAQDAAAARARISGSPAASRVAWAEMPDDWPAACKLASLVVSLPVHPPLICEHALAAQAMGRPVITSDAGAGAETIQPGKTGWLVRARDPGSLVYAVSGALERDDIIRTAMSMAARSFVAQRFSIARMQAETLAVYRETLAARKLP</sequence>
<dbReference type="Gene3D" id="3.40.50.2000">
    <property type="entry name" value="Glycogen Phosphorylase B"/>
    <property type="match status" value="2"/>
</dbReference>
<dbReference type="GO" id="GO:0016757">
    <property type="term" value="F:glycosyltransferase activity"/>
    <property type="evidence" value="ECO:0007669"/>
    <property type="project" value="TreeGrafter"/>
</dbReference>
<dbReference type="PANTHER" id="PTHR12526">
    <property type="entry name" value="GLYCOSYLTRANSFERASE"/>
    <property type="match status" value="1"/>
</dbReference>
<evidence type="ECO:0000259" key="1">
    <source>
        <dbReference type="Pfam" id="PF13439"/>
    </source>
</evidence>
<gene>
    <name evidence="2" type="ORF">GE300_03450</name>
</gene>
<dbReference type="EMBL" id="WIND01000002">
    <property type="protein sequence ID" value="MSU88675.1"/>
    <property type="molecule type" value="Genomic_DNA"/>
</dbReference>
<dbReference type="InterPro" id="IPR028098">
    <property type="entry name" value="Glyco_trans_4-like_N"/>
</dbReference>
<protein>
    <submittedName>
        <fullName evidence="2">Glycosyltransferase</fullName>
    </submittedName>
</protein>
<dbReference type="Pfam" id="PF13439">
    <property type="entry name" value="Glyco_transf_4"/>
    <property type="match status" value="1"/>
</dbReference>
<name>A0A6L5YXY3_9RHOB</name>
<comment type="caution">
    <text evidence="2">The sequence shown here is derived from an EMBL/GenBank/DDBJ whole genome shotgun (WGS) entry which is preliminary data.</text>
</comment>
<feature type="domain" description="Glycosyltransferase subfamily 4-like N-terminal" evidence="1">
    <location>
        <begin position="34"/>
        <end position="184"/>
    </location>
</feature>
<dbReference type="RefSeq" id="WP_154444956.1">
    <property type="nucleotide sequence ID" value="NZ_WIND01000002.1"/>
</dbReference>
<keyword evidence="2" id="KW-0808">Transferase</keyword>
<evidence type="ECO:0000313" key="2">
    <source>
        <dbReference type="EMBL" id="MSU88675.1"/>
    </source>
</evidence>
<dbReference type="SUPFAM" id="SSF53756">
    <property type="entry name" value="UDP-Glycosyltransferase/glycogen phosphorylase"/>
    <property type="match status" value="1"/>
</dbReference>
<evidence type="ECO:0000313" key="3">
    <source>
        <dbReference type="Proteomes" id="UP000474957"/>
    </source>
</evidence>
<dbReference type="Proteomes" id="UP000474957">
    <property type="component" value="Unassembled WGS sequence"/>
</dbReference>
<reference evidence="2 3" key="1">
    <citation type="submission" date="2019-10" db="EMBL/GenBank/DDBJ databases">
        <title>Cognatihalovulum marinum gen. nov. sp. nov., a new member of the family Rhodobacteraceae isolated from deep seawater of the Northwest Indian Ocean.</title>
        <authorList>
            <person name="Ruan C."/>
            <person name="Wang J."/>
            <person name="Zheng X."/>
            <person name="Song L."/>
            <person name="Zhu Y."/>
            <person name="Huang Y."/>
            <person name="Lu Z."/>
            <person name="Du W."/>
            <person name="Huang L."/>
            <person name="Dai X."/>
        </authorList>
    </citation>
    <scope>NUCLEOTIDE SEQUENCE [LARGE SCALE GENOMIC DNA]</scope>
    <source>
        <strain evidence="2 3">2CG4</strain>
    </source>
</reference>
<proteinExistence type="predicted"/>
<dbReference type="Pfam" id="PF13692">
    <property type="entry name" value="Glyco_trans_1_4"/>
    <property type="match status" value="1"/>
</dbReference>
<dbReference type="AlphaFoldDB" id="A0A6L5YXY3"/>
<organism evidence="2 3">
    <name type="scientific">Halovulum marinum</name>
    <dbReference type="NCBI Taxonomy" id="2662447"/>
    <lineage>
        <taxon>Bacteria</taxon>
        <taxon>Pseudomonadati</taxon>
        <taxon>Pseudomonadota</taxon>
        <taxon>Alphaproteobacteria</taxon>
        <taxon>Rhodobacterales</taxon>
        <taxon>Paracoccaceae</taxon>
        <taxon>Halovulum</taxon>
    </lineage>
</organism>
<accession>A0A6L5YXY3</accession>
<dbReference type="PANTHER" id="PTHR12526:SF635">
    <property type="entry name" value="GLYCOSYL TRANSFERASE GROUP 1"/>
    <property type="match status" value="1"/>
</dbReference>